<feature type="transmembrane region" description="Helical" evidence="5">
    <location>
        <begin position="360"/>
        <end position="379"/>
    </location>
</feature>
<feature type="transmembrane region" description="Helical" evidence="5">
    <location>
        <begin position="205"/>
        <end position="223"/>
    </location>
</feature>
<dbReference type="EMBL" id="CP119075">
    <property type="protein sequence ID" value="WED64443.1"/>
    <property type="molecule type" value="Genomic_DNA"/>
</dbReference>
<keyword evidence="4 5" id="KW-0472">Membrane</keyword>
<dbReference type="AlphaFoldDB" id="A0AAF0CMP4"/>
<organism evidence="6 7">
    <name type="scientific">Synoicihabitans lomoniglobus</name>
    <dbReference type="NCBI Taxonomy" id="2909285"/>
    <lineage>
        <taxon>Bacteria</taxon>
        <taxon>Pseudomonadati</taxon>
        <taxon>Verrucomicrobiota</taxon>
        <taxon>Opitutia</taxon>
        <taxon>Opitutales</taxon>
        <taxon>Opitutaceae</taxon>
        <taxon>Synoicihabitans</taxon>
    </lineage>
</organism>
<feature type="transmembrane region" description="Helical" evidence="5">
    <location>
        <begin position="471"/>
        <end position="491"/>
    </location>
</feature>
<evidence type="ECO:0000256" key="4">
    <source>
        <dbReference type="ARBA" id="ARBA00023136"/>
    </source>
</evidence>
<dbReference type="GO" id="GO:0005886">
    <property type="term" value="C:plasma membrane"/>
    <property type="evidence" value="ECO:0007669"/>
    <property type="project" value="TreeGrafter"/>
</dbReference>
<feature type="transmembrane region" description="Helical" evidence="5">
    <location>
        <begin position="160"/>
        <end position="185"/>
    </location>
</feature>
<dbReference type="PANTHER" id="PTHR10283:SF92">
    <property type="entry name" value="LOW-AFFINITY PHOSPHATE TRANSPORTER PHO91"/>
    <property type="match status" value="1"/>
</dbReference>
<protein>
    <submittedName>
        <fullName evidence="6">DASS family sodium-coupled anion symporter</fullName>
    </submittedName>
</protein>
<feature type="transmembrane region" description="Helical" evidence="5">
    <location>
        <begin position="88"/>
        <end position="109"/>
    </location>
</feature>
<feature type="transmembrane region" description="Helical" evidence="5">
    <location>
        <begin position="420"/>
        <end position="440"/>
    </location>
</feature>
<feature type="transmembrane region" description="Helical" evidence="5">
    <location>
        <begin position="512"/>
        <end position="535"/>
    </location>
</feature>
<dbReference type="RefSeq" id="WP_330930924.1">
    <property type="nucleotide sequence ID" value="NZ_CP119075.1"/>
</dbReference>
<evidence type="ECO:0000256" key="2">
    <source>
        <dbReference type="ARBA" id="ARBA00022692"/>
    </source>
</evidence>
<evidence type="ECO:0000256" key="5">
    <source>
        <dbReference type="SAM" id="Phobius"/>
    </source>
</evidence>
<gene>
    <name evidence="6" type="ORF">PXH66_19055</name>
</gene>
<name>A0AAF0CMP4_9BACT</name>
<feature type="transmembrane region" description="Helical" evidence="5">
    <location>
        <begin position="58"/>
        <end position="76"/>
    </location>
</feature>
<dbReference type="GO" id="GO:0005315">
    <property type="term" value="F:phosphate transmembrane transporter activity"/>
    <property type="evidence" value="ECO:0007669"/>
    <property type="project" value="TreeGrafter"/>
</dbReference>
<feature type="transmembrane region" description="Helical" evidence="5">
    <location>
        <begin position="29"/>
        <end position="46"/>
    </location>
</feature>
<dbReference type="NCBIfam" id="TIGR00785">
    <property type="entry name" value="dass"/>
    <property type="match status" value="1"/>
</dbReference>
<keyword evidence="3 5" id="KW-1133">Transmembrane helix</keyword>
<dbReference type="Pfam" id="PF00939">
    <property type="entry name" value="Na_sulph_symp"/>
    <property type="match status" value="1"/>
</dbReference>
<reference evidence="6" key="1">
    <citation type="submission" date="2023-03" db="EMBL/GenBank/DDBJ databases">
        <title>Lomoglobus Profundus gen. nov., sp. nov., a novel member of the phylum Verrucomicrobia, isolated from deep-marine sediment of South China Sea.</title>
        <authorList>
            <person name="Ahmad T."/>
            <person name="Ishaq S.E."/>
            <person name="Wang F."/>
        </authorList>
    </citation>
    <scope>NUCLEOTIDE SEQUENCE</scope>
    <source>
        <strain evidence="6">LMO-M01</strain>
    </source>
</reference>
<evidence type="ECO:0000313" key="6">
    <source>
        <dbReference type="EMBL" id="WED64443.1"/>
    </source>
</evidence>
<proteinExistence type="predicted"/>
<feature type="transmembrane region" description="Helical" evidence="5">
    <location>
        <begin position="447"/>
        <end position="465"/>
    </location>
</feature>
<evidence type="ECO:0000256" key="1">
    <source>
        <dbReference type="ARBA" id="ARBA00004141"/>
    </source>
</evidence>
<dbReference type="KEGG" id="slom:PXH66_19055"/>
<sequence>MNAKALIGLALGIAGFAAAMLVPLNGLELSAQITLGIFVLAAVFWITEPIPIFATSMLVILLQVILLSSQGIVFSVRTAPLAETEMNATGALVVPATVINDAGVLYLNAEDKSARAIKPATIVPLGDDRVAVTGPGLDETARVIADPMHRSITVKSTPYATFYATLASPIIILFMGGFALAAAAVKFGLDLSLTRVLLKPFGTKPAFVCLGLMLCTGTLSAFMSNTATTAMMMTVVLPIVATMSPTDPFRKGIALAIPVAANIGGIATPIGTPPNAVALAALKDAGYTVSFSSWMMLATPFAIVMLVFAWWLLVKLFKPATNHFELNLSGSFNKSPKALISYAIFAITVLLWVTEKVHGISTSMVAFLPVALLPALGVLDKKDIRGFSWEVLWLMAGGISLGLSMKDTGLAAWLIGQVSWATLGNAGVVVVFGLVGFVLANLVSHTVSSTIIMPLAISVGATLAATGNFNLVGAVVAIAVIISLAMALPISTPPNAIAMSTGVIESKDLTKTGLIVGLVGVTLSVLLGLTLWPALVS</sequence>
<keyword evidence="7" id="KW-1185">Reference proteome</keyword>
<dbReference type="InterPro" id="IPR001898">
    <property type="entry name" value="SLC13A/DASS"/>
</dbReference>
<comment type="subcellular location">
    <subcellularLocation>
        <location evidence="1">Membrane</location>
        <topology evidence="1">Multi-pass membrane protein</topology>
    </subcellularLocation>
</comment>
<accession>A0AAF0CMP4</accession>
<evidence type="ECO:0000256" key="3">
    <source>
        <dbReference type="ARBA" id="ARBA00022989"/>
    </source>
</evidence>
<feature type="transmembrane region" description="Helical" evidence="5">
    <location>
        <begin position="253"/>
        <end position="271"/>
    </location>
</feature>
<feature type="transmembrane region" description="Helical" evidence="5">
    <location>
        <begin position="391"/>
        <end position="414"/>
    </location>
</feature>
<dbReference type="PANTHER" id="PTHR10283">
    <property type="entry name" value="SOLUTE CARRIER FAMILY 13 MEMBER"/>
    <property type="match status" value="1"/>
</dbReference>
<feature type="transmembrane region" description="Helical" evidence="5">
    <location>
        <begin position="291"/>
        <end position="314"/>
    </location>
</feature>
<dbReference type="Proteomes" id="UP001218638">
    <property type="component" value="Chromosome"/>
</dbReference>
<feature type="transmembrane region" description="Helical" evidence="5">
    <location>
        <begin position="335"/>
        <end position="354"/>
    </location>
</feature>
<evidence type="ECO:0000313" key="7">
    <source>
        <dbReference type="Proteomes" id="UP001218638"/>
    </source>
</evidence>
<keyword evidence="2 5" id="KW-0812">Transmembrane</keyword>